<dbReference type="Proteomes" id="UP000694568">
    <property type="component" value="Unplaced"/>
</dbReference>
<dbReference type="GeneTree" id="ENSGT00690000103873"/>
<sequence>TFYFSDFLLSAAREPLSKTLPFQPLTRLYNSPVYEAERLKRPKGSSSSAVGPFSHSGVRVTLGDGSKWLIHKGMNYGISSQTVVTRTHYMSSSWTVNLYYTMVWGRKTVGDFVATGGSEYNVLFDNCHWASIRMMNQ</sequence>
<dbReference type="AlphaFoldDB" id="A0A8C9XCU4"/>
<organism evidence="1 2">
    <name type="scientific">Sander lucioperca</name>
    <name type="common">Pike-perch</name>
    <name type="synonym">Perca lucioperca</name>
    <dbReference type="NCBI Taxonomy" id="283035"/>
    <lineage>
        <taxon>Eukaryota</taxon>
        <taxon>Metazoa</taxon>
        <taxon>Chordata</taxon>
        <taxon>Craniata</taxon>
        <taxon>Vertebrata</taxon>
        <taxon>Euteleostomi</taxon>
        <taxon>Actinopterygii</taxon>
        <taxon>Neopterygii</taxon>
        <taxon>Teleostei</taxon>
        <taxon>Neoteleostei</taxon>
        <taxon>Acanthomorphata</taxon>
        <taxon>Eupercaria</taxon>
        <taxon>Perciformes</taxon>
        <taxon>Percoidei</taxon>
        <taxon>Percidae</taxon>
        <taxon>Luciopercinae</taxon>
        <taxon>Sander</taxon>
    </lineage>
</organism>
<evidence type="ECO:0000313" key="2">
    <source>
        <dbReference type="Proteomes" id="UP000694568"/>
    </source>
</evidence>
<proteinExistence type="predicted"/>
<keyword evidence="2" id="KW-1185">Reference proteome</keyword>
<dbReference type="Ensembl" id="ENSSLUT00000009043.1">
    <property type="protein sequence ID" value="ENSSLUP00000008759.1"/>
    <property type="gene ID" value="ENSSLUG00000004128.1"/>
</dbReference>
<evidence type="ECO:0000313" key="1">
    <source>
        <dbReference type="Ensembl" id="ENSSLUP00000008759.1"/>
    </source>
</evidence>
<reference evidence="1" key="2">
    <citation type="submission" date="2025-09" db="UniProtKB">
        <authorList>
            <consortium name="Ensembl"/>
        </authorList>
    </citation>
    <scope>IDENTIFICATION</scope>
</reference>
<protein>
    <submittedName>
        <fullName evidence="1">Uncharacterized protein</fullName>
    </submittedName>
</protein>
<reference evidence="1" key="1">
    <citation type="submission" date="2025-08" db="UniProtKB">
        <authorList>
            <consortium name="Ensembl"/>
        </authorList>
    </citation>
    <scope>IDENTIFICATION</scope>
</reference>
<name>A0A8C9XCU4_SANLU</name>
<accession>A0A8C9XCU4</accession>